<protein>
    <submittedName>
        <fullName evidence="2">Envelope-like protein</fullName>
    </submittedName>
</protein>
<evidence type="ECO:0000256" key="1">
    <source>
        <dbReference type="SAM" id="MobiDB-lite"/>
    </source>
</evidence>
<dbReference type="EMBL" id="SSTD01003515">
    <property type="protein sequence ID" value="TYK26099.1"/>
    <property type="molecule type" value="Genomic_DNA"/>
</dbReference>
<feature type="compositionally biased region" description="Polar residues" evidence="1">
    <location>
        <begin position="113"/>
        <end position="130"/>
    </location>
</feature>
<accession>A0A5D3DRS1</accession>
<evidence type="ECO:0000313" key="2">
    <source>
        <dbReference type="EMBL" id="TYK26099.1"/>
    </source>
</evidence>
<dbReference type="AlphaFoldDB" id="A0A5D3DRS1"/>
<name>A0A5D3DRS1_CUCMM</name>
<gene>
    <name evidence="2" type="ORF">E5676_scaffold111G00030</name>
</gene>
<feature type="compositionally biased region" description="Low complexity" evidence="1">
    <location>
        <begin position="103"/>
        <end position="112"/>
    </location>
</feature>
<feature type="region of interest" description="Disordered" evidence="1">
    <location>
        <begin position="96"/>
        <end position="140"/>
    </location>
</feature>
<comment type="caution">
    <text evidence="2">The sequence shown here is derived from an EMBL/GenBank/DDBJ whole genome shotgun (WGS) entry which is preliminary data.</text>
</comment>
<organism evidence="2 3">
    <name type="scientific">Cucumis melo var. makuwa</name>
    <name type="common">Oriental melon</name>
    <dbReference type="NCBI Taxonomy" id="1194695"/>
    <lineage>
        <taxon>Eukaryota</taxon>
        <taxon>Viridiplantae</taxon>
        <taxon>Streptophyta</taxon>
        <taxon>Embryophyta</taxon>
        <taxon>Tracheophyta</taxon>
        <taxon>Spermatophyta</taxon>
        <taxon>Magnoliopsida</taxon>
        <taxon>eudicotyledons</taxon>
        <taxon>Gunneridae</taxon>
        <taxon>Pentapetalae</taxon>
        <taxon>rosids</taxon>
        <taxon>fabids</taxon>
        <taxon>Cucurbitales</taxon>
        <taxon>Cucurbitaceae</taxon>
        <taxon>Benincaseae</taxon>
        <taxon>Cucumis</taxon>
    </lineage>
</organism>
<evidence type="ECO:0000313" key="3">
    <source>
        <dbReference type="Proteomes" id="UP000321947"/>
    </source>
</evidence>
<proteinExistence type="predicted"/>
<reference evidence="2 3" key="1">
    <citation type="submission" date="2019-08" db="EMBL/GenBank/DDBJ databases">
        <title>Draft genome sequences of two oriental melons (Cucumis melo L. var makuwa).</title>
        <authorList>
            <person name="Kwon S.-Y."/>
        </authorList>
    </citation>
    <scope>NUCLEOTIDE SEQUENCE [LARGE SCALE GENOMIC DNA]</scope>
    <source>
        <strain evidence="3">cv. Chang Bougi</strain>
        <tissue evidence="2">Leaf</tissue>
    </source>
</reference>
<feature type="region of interest" description="Disordered" evidence="1">
    <location>
        <begin position="28"/>
        <end position="79"/>
    </location>
</feature>
<feature type="compositionally biased region" description="Low complexity" evidence="1">
    <location>
        <begin position="67"/>
        <end position="79"/>
    </location>
</feature>
<dbReference type="Proteomes" id="UP000321947">
    <property type="component" value="Unassembled WGS sequence"/>
</dbReference>
<sequence>MVQADSDSSDEEDNVVLSKLFHRMHESKLVERHSSLSPRPSTMPTPSMAPPNTSSHVKYDIPDDNAVNSSPVSMDDVPSPVRITVNTRVFVEDTTNDRRFEIPSPAAASASSVSLPDTPTSTHPYQQSSDLGGPSGHRKVLPNVPPIPLDVINYSFNEQLALQLSSGLVKSWPSEGQLSVACLSMKYAILHKIGIANWIPSTHASTVSATLGHFIYLVGTGARLNADEFIFRHLLRHVDTFGINIPICFPRLLYAFLLSQHVSLFTPMDAPSHTPKTLTLSSRLFQGGHVPNLPYEFCPTPGSGPVPSVSAATVPFDGLPLPHFTDHLAANKGEDIGTFG</sequence>